<dbReference type="FunFam" id="3.30.430.20:FF:000002">
    <property type="entry name" value="Cysteine-rich receptor-like protein kinase 10"/>
    <property type="match status" value="1"/>
</dbReference>
<keyword evidence="6" id="KW-1185">Reference proteome</keyword>
<dbReference type="Gene3D" id="3.30.430.20">
    <property type="entry name" value="Gnk2 domain, C-X8-C-X2-C motif"/>
    <property type="match status" value="1"/>
</dbReference>
<reference evidence="5" key="1">
    <citation type="submission" date="2019-09" db="EMBL/GenBank/DDBJ databases">
        <title>Draft genome information of white flower Hibiscus syriacus.</title>
        <authorList>
            <person name="Kim Y.-M."/>
        </authorList>
    </citation>
    <scope>NUCLEOTIDE SEQUENCE [LARGE SCALE GENOMIC DNA]</scope>
    <source>
        <strain evidence="5">YM2019G1</strain>
    </source>
</reference>
<name>A0A6A3CHW1_HIBSY</name>
<dbReference type="CDD" id="cd23509">
    <property type="entry name" value="Gnk2-like"/>
    <property type="match status" value="1"/>
</dbReference>
<proteinExistence type="predicted"/>
<evidence type="ECO:0000313" key="6">
    <source>
        <dbReference type="Proteomes" id="UP000436088"/>
    </source>
</evidence>
<dbReference type="InterPro" id="IPR002902">
    <property type="entry name" value="GNK2"/>
</dbReference>
<keyword evidence="2" id="KW-0677">Repeat</keyword>
<evidence type="ECO:0000256" key="3">
    <source>
        <dbReference type="SAM" id="MobiDB-lite"/>
    </source>
</evidence>
<dbReference type="GO" id="GO:0016301">
    <property type="term" value="F:kinase activity"/>
    <property type="evidence" value="ECO:0007669"/>
    <property type="project" value="UniProtKB-KW"/>
</dbReference>
<sequence>MENSNKNNKGENTPKLRGSTRISYTPQAPHRMITSLYRQYYNKWNSLEFPKWENEEYKRKTKSKSPFNKTTTAWSEFCLVWYVNRDLYGLLENDPRACANNTRNASNPDQFNSAISDLLDNLRNEAAASGPLRKYAAGNASAGNQERVYATVQCTPEMYQLKCDTCLTFAQSELLKCCNGSIGCRVLRPNCVLRFESNQFYNETAVPPPSPLPSPTPN</sequence>
<accession>A0A6A3CHW1</accession>
<dbReference type="AlphaFoldDB" id="A0A6A3CHW1"/>
<dbReference type="Pfam" id="PF01657">
    <property type="entry name" value="Stress-antifung"/>
    <property type="match status" value="1"/>
</dbReference>
<organism evidence="5 6">
    <name type="scientific">Hibiscus syriacus</name>
    <name type="common">Rose of Sharon</name>
    <dbReference type="NCBI Taxonomy" id="106335"/>
    <lineage>
        <taxon>Eukaryota</taxon>
        <taxon>Viridiplantae</taxon>
        <taxon>Streptophyta</taxon>
        <taxon>Embryophyta</taxon>
        <taxon>Tracheophyta</taxon>
        <taxon>Spermatophyta</taxon>
        <taxon>Magnoliopsida</taxon>
        <taxon>eudicotyledons</taxon>
        <taxon>Gunneridae</taxon>
        <taxon>Pentapetalae</taxon>
        <taxon>rosids</taxon>
        <taxon>malvids</taxon>
        <taxon>Malvales</taxon>
        <taxon>Malvaceae</taxon>
        <taxon>Malvoideae</taxon>
        <taxon>Hibiscus</taxon>
    </lineage>
</organism>
<evidence type="ECO:0000256" key="1">
    <source>
        <dbReference type="ARBA" id="ARBA00022729"/>
    </source>
</evidence>
<dbReference type="PANTHER" id="PTHR32099">
    <property type="entry name" value="CYSTEINE-RICH REPEAT SECRETORY PROTEIN"/>
    <property type="match status" value="1"/>
</dbReference>
<dbReference type="EMBL" id="VEPZ02000247">
    <property type="protein sequence ID" value="KAE8728743.1"/>
    <property type="molecule type" value="Genomic_DNA"/>
</dbReference>
<dbReference type="PROSITE" id="PS51473">
    <property type="entry name" value="GNK2"/>
    <property type="match status" value="1"/>
</dbReference>
<keyword evidence="1" id="KW-0732">Signal</keyword>
<keyword evidence="5" id="KW-0418">Kinase</keyword>
<evidence type="ECO:0000313" key="5">
    <source>
        <dbReference type="EMBL" id="KAE8728743.1"/>
    </source>
</evidence>
<evidence type="ECO:0000259" key="4">
    <source>
        <dbReference type="PROSITE" id="PS51473"/>
    </source>
</evidence>
<keyword evidence="5" id="KW-0675">Receptor</keyword>
<comment type="caution">
    <text evidence="5">The sequence shown here is derived from an EMBL/GenBank/DDBJ whole genome shotgun (WGS) entry which is preliminary data.</text>
</comment>
<feature type="domain" description="Gnk2-homologous" evidence="4">
    <location>
        <begin position="93"/>
        <end position="200"/>
    </location>
</feature>
<keyword evidence="5" id="KW-0808">Transferase</keyword>
<dbReference type="PANTHER" id="PTHR32099:SF51">
    <property type="entry name" value="CYSTEINE-RICH RECEPTOR-LIKE PROTEIN KINASE 25 ISOFORM X1"/>
    <property type="match status" value="1"/>
</dbReference>
<dbReference type="Proteomes" id="UP000436088">
    <property type="component" value="Unassembled WGS sequence"/>
</dbReference>
<protein>
    <submittedName>
        <fullName evidence="5">Receptor protein kinase isoform 2</fullName>
    </submittedName>
</protein>
<dbReference type="InterPro" id="IPR038408">
    <property type="entry name" value="GNK2_sf"/>
</dbReference>
<gene>
    <name evidence="5" type="ORF">F3Y22_tig00004072pilonHSYRG00067</name>
</gene>
<evidence type="ECO:0000256" key="2">
    <source>
        <dbReference type="ARBA" id="ARBA00022737"/>
    </source>
</evidence>
<feature type="region of interest" description="Disordered" evidence="3">
    <location>
        <begin position="1"/>
        <end position="22"/>
    </location>
</feature>